<evidence type="ECO:0000256" key="3">
    <source>
        <dbReference type="ARBA" id="ARBA00022605"/>
    </source>
</evidence>
<evidence type="ECO:0000313" key="10">
    <source>
        <dbReference type="EMBL" id="QPL05888.1"/>
    </source>
</evidence>
<feature type="region of interest" description="Disordered" evidence="8">
    <location>
        <begin position="172"/>
        <end position="201"/>
    </location>
</feature>
<organism evidence="10 11">
    <name type="scientific">Actinomyces respiraculi</name>
    <dbReference type="NCBI Taxonomy" id="2744574"/>
    <lineage>
        <taxon>Bacteria</taxon>
        <taxon>Bacillati</taxon>
        <taxon>Actinomycetota</taxon>
        <taxon>Actinomycetes</taxon>
        <taxon>Actinomycetales</taxon>
        <taxon>Actinomycetaceae</taxon>
        <taxon>Actinomyces</taxon>
    </lineage>
</organism>
<feature type="binding site" evidence="7">
    <location>
        <position position="233"/>
    </location>
    <ligand>
        <name>3-phosphoshikimate</name>
        <dbReference type="ChEBI" id="CHEBI:145989"/>
    </ligand>
</feature>
<dbReference type="EC" id="2.5.1.19" evidence="7"/>
<dbReference type="KEGG" id="arep:ID810_02705"/>
<comment type="similarity">
    <text evidence="2 7">Belongs to the EPSP synthase family.</text>
</comment>
<feature type="binding site" evidence="7">
    <location>
        <position position="35"/>
    </location>
    <ligand>
        <name>phosphoenolpyruvate</name>
        <dbReference type="ChEBI" id="CHEBI:58702"/>
    </ligand>
</feature>
<feature type="binding site" evidence="7">
    <location>
        <position position="40"/>
    </location>
    <ligand>
        <name>3-phosphoshikimate</name>
        <dbReference type="ChEBI" id="CHEBI:145989"/>
    </ligand>
</feature>
<dbReference type="GO" id="GO:0003866">
    <property type="term" value="F:3-phosphoshikimate 1-carboxyvinyltransferase activity"/>
    <property type="evidence" value="ECO:0007669"/>
    <property type="project" value="UniProtKB-UniRule"/>
</dbReference>
<evidence type="ECO:0000256" key="1">
    <source>
        <dbReference type="ARBA" id="ARBA00004811"/>
    </source>
</evidence>
<evidence type="ECO:0000313" key="11">
    <source>
        <dbReference type="Proteomes" id="UP000594637"/>
    </source>
</evidence>
<feature type="domain" description="Enolpyruvate transferase" evidence="9">
    <location>
        <begin position="22"/>
        <end position="470"/>
    </location>
</feature>
<dbReference type="PROSITE" id="PS00104">
    <property type="entry name" value="EPSP_SYNTHASE_1"/>
    <property type="match status" value="1"/>
</dbReference>
<feature type="binding site" evidence="7">
    <location>
        <position position="359"/>
    </location>
    <ligand>
        <name>3-phosphoshikimate</name>
        <dbReference type="ChEBI" id="CHEBI:145989"/>
    </ligand>
</feature>
<feature type="binding site" evidence="7">
    <location>
        <position position="114"/>
    </location>
    <ligand>
        <name>phosphoenolpyruvate</name>
        <dbReference type="ChEBI" id="CHEBI:58702"/>
    </ligand>
</feature>
<proteinExistence type="inferred from homology"/>
<dbReference type="EMBL" id="CP063989">
    <property type="protein sequence ID" value="QPL05888.1"/>
    <property type="molecule type" value="Genomic_DNA"/>
</dbReference>
<sequence length="488" mass="49532">MTSKDDHSALATAAPWAAPAATGPLDAVVTLPGSKSLTARALLLAALGDAPTTLAGVLRSRDTALMRAALTVLGARFTEADGDASRLHVTPAPLPLPVDTGPDGAGHIDCGLAGTVMRFIPPLVLLADAPVVLDGDEGARLRLLGPLMAALAALGVGVSWLGRPGFLPVHLTPPAGPTDGRANNSTDGRAGGSQPTTASLDASSSSQFLSALLLTGPLLPGGLAVTPSGPVPSLPHVGMSVACLRERGIAVDEPSPEDGDGQRTWRVHPGRPRGGRVTIEPDLSNAGPFLAAALVAGGRVTVPAWPMATTQAGDAWRELLPRLGGIVTTEPDGVGTLRLTCRGTGRLNGIDADLSAVGELAPTVAALAVLASAQGHASRLTGIAHLRGHETNRLAALVAEARRLGASARERADGIEIDALPDGERLAPALLHAYADHRMATFAALIGLALPGTTLDDVACTAKTLPDFPARWEAVLAQGQGGEHGRGR</sequence>
<keyword evidence="5 7" id="KW-0057">Aromatic amino acid biosynthesis</keyword>
<dbReference type="PANTHER" id="PTHR21090:SF5">
    <property type="entry name" value="PENTAFUNCTIONAL AROM POLYPEPTIDE"/>
    <property type="match status" value="1"/>
</dbReference>
<feature type="binding site" evidence="7">
    <location>
        <position position="205"/>
    </location>
    <ligand>
        <name>3-phosphoshikimate</name>
        <dbReference type="ChEBI" id="CHEBI:145989"/>
    </ligand>
</feature>
<dbReference type="InterPro" id="IPR036968">
    <property type="entry name" value="Enolpyruvate_Tfrase_sf"/>
</dbReference>
<evidence type="ECO:0000256" key="8">
    <source>
        <dbReference type="SAM" id="MobiDB-lite"/>
    </source>
</evidence>
<comment type="subcellular location">
    <subcellularLocation>
        <location evidence="7">Cytoplasm</location>
    </subcellularLocation>
</comment>
<dbReference type="HAMAP" id="MF_00210">
    <property type="entry name" value="EPSP_synth"/>
    <property type="match status" value="1"/>
</dbReference>
<dbReference type="PIRSF" id="PIRSF000505">
    <property type="entry name" value="EPSPS"/>
    <property type="match status" value="1"/>
</dbReference>
<gene>
    <name evidence="7" type="primary">aroA</name>
    <name evidence="10" type="ORF">ID810_02705</name>
</gene>
<feature type="binding site" evidence="7">
    <location>
        <position position="389"/>
    </location>
    <ligand>
        <name>3-phosphoshikimate</name>
        <dbReference type="ChEBI" id="CHEBI:145989"/>
    </ligand>
</feature>
<keyword evidence="4 7" id="KW-0808">Transferase</keyword>
<keyword evidence="3 7" id="KW-0028">Amino-acid biosynthesis</keyword>
<dbReference type="GO" id="GO:0009423">
    <property type="term" value="P:chorismate biosynthetic process"/>
    <property type="evidence" value="ECO:0007669"/>
    <property type="project" value="UniProtKB-UniRule"/>
</dbReference>
<protein>
    <recommendedName>
        <fullName evidence="7">3-phosphoshikimate 1-carboxyvinyltransferase</fullName>
        <ecNumber evidence="7">2.5.1.19</ecNumber>
    </recommendedName>
    <alternativeName>
        <fullName evidence="7">5-enolpyruvylshikimate-3-phosphate synthase</fullName>
        <shortName evidence="7">EPSP synthase</shortName>
        <shortName evidence="7">EPSPS</shortName>
    </alternativeName>
</protein>
<dbReference type="AlphaFoldDB" id="A0A7T0PWX0"/>
<dbReference type="Gene3D" id="3.65.10.10">
    <property type="entry name" value="Enolpyruvate transferase domain"/>
    <property type="match status" value="2"/>
</dbReference>
<evidence type="ECO:0000259" key="9">
    <source>
        <dbReference type="Pfam" id="PF00275"/>
    </source>
</evidence>
<feature type="binding site" evidence="7">
    <location>
        <position position="206"/>
    </location>
    <ligand>
        <name>3-phosphoshikimate</name>
        <dbReference type="ChEBI" id="CHEBI:145989"/>
    </ligand>
</feature>
<feature type="active site" description="Proton acceptor" evidence="7">
    <location>
        <position position="359"/>
    </location>
</feature>
<dbReference type="InterPro" id="IPR013792">
    <property type="entry name" value="RNA3'P_cycl/enolpyr_Trfase_a/b"/>
</dbReference>
<dbReference type="Proteomes" id="UP000594637">
    <property type="component" value="Chromosome"/>
</dbReference>
<dbReference type="PANTHER" id="PTHR21090">
    <property type="entry name" value="AROM/DEHYDROQUINATE SYNTHASE"/>
    <property type="match status" value="1"/>
</dbReference>
<feature type="binding site" evidence="7">
    <location>
        <position position="35"/>
    </location>
    <ligand>
        <name>3-phosphoshikimate</name>
        <dbReference type="ChEBI" id="CHEBI:145989"/>
    </ligand>
</feature>
<feature type="binding site" evidence="7">
    <location>
        <position position="438"/>
    </location>
    <ligand>
        <name>phosphoenolpyruvate</name>
        <dbReference type="ChEBI" id="CHEBI:58702"/>
    </ligand>
</feature>
<feature type="binding site" evidence="7">
    <location>
        <position position="393"/>
    </location>
    <ligand>
        <name>phosphoenolpyruvate</name>
        <dbReference type="ChEBI" id="CHEBI:58702"/>
    </ligand>
</feature>
<dbReference type="GO" id="GO:0005737">
    <property type="term" value="C:cytoplasm"/>
    <property type="evidence" value="ECO:0007669"/>
    <property type="project" value="UniProtKB-SubCell"/>
</dbReference>
<dbReference type="InterPro" id="IPR001986">
    <property type="entry name" value="Enolpyruvate_Tfrase_dom"/>
</dbReference>
<feature type="binding site" evidence="7">
    <location>
        <position position="36"/>
    </location>
    <ligand>
        <name>3-phosphoshikimate</name>
        <dbReference type="ChEBI" id="CHEBI:145989"/>
    </ligand>
</feature>
<feature type="region of interest" description="Disordered" evidence="8">
    <location>
        <begin position="252"/>
        <end position="273"/>
    </location>
</feature>
<comment type="function">
    <text evidence="7">Catalyzes the transfer of the enolpyruvyl moiety of phosphoenolpyruvate (PEP) to the 5-hydroxyl of shikimate-3-phosphate (S3P) to produce enolpyruvyl shikimate-3-phosphate and inorganic phosphate.</text>
</comment>
<name>A0A7T0PWX0_9ACTO</name>
<feature type="binding site" evidence="7">
    <location>
        <position position="463"/>
    </location>
    <ligand>
        <name>phosphoenolpyruvate</name>
        <dbReference type="ChEBI" id="CHEBI:58702"/>
    </ligand>
</feature>
<feature type="binding site" evidence="7">
    <location>
        <position position="142"/>
    </location>
    <ligand>
        <name>phosphoenolpyruvate</name>
        <dbReference type="ChEBI" id="CHEBI:58702"/>
    </ligand>
</feature>
<evidence type="ECO:0000256" key="7">
    <source>
        <dbReference type="HAMAP-Rule" id="MF_00210"/>
    </source>
</evidence>
<dbReference type="UniPathway" id="UPA00053">
    <property type="reaction ID" value="UER00089"/>
</dbReference>
<comment type="pathway">
    <text evidence="1 7">Metabolic intermediate biosynthesis; chorismate biosynthesis; chorismate from D-erythrose 4-phosphate and phosphoenolpyruvate: step 6/7.</text>
</comment>
<evidence type="ECO:0000256" key="5">
    <source>
        <dbReference type="ARBA" id="ARBA00023141"/>
    </source>
</evidence>
<dbReference type="InterPro" id="IPR023193">
    <property type="entry name" value="EPSP_synthase_CS"/>
</dbReference>
<dbReference type="GO" id="GO:0008652">
    <property type="term" value="P:amino acid biosynthetic process"/>
    <property type="evidence" value="ECO:0007669"/>
    <property type="project" value="UniProtKB-KW"/>
</dbReference>
<reference evidence="10 11" key="1">
    <citation type="submission" date="2020-11" db="EMBL/GenBank/DDBJ databases">
        <title>Actinomyces sp. ZJ750.</title>
        <authorList>
            <person name="Zhou J."/>
        </authorList>
    </citation>
    <scope>NUCLEOTIDE SEQUENCE [LARGE SCALE GENOMIC DNA]</scope>
    <source>
        <strain evidence="10 11">ZJ750</strain>
    </source>
</reference>
<feature type="binding site" evidence="7">
    <location>
        <position position="207"/>
    </location>
    <ligand>
        <name>phosphoenolpyruvate</name>
        <dbReference type="ChEBI" id="CHEBI:58702"/>
    </ligand>
</feature>
<evidence type="ECO:0000256" key="6">
    <source>
        <dbReference type="ARBA" id="ARBA00044633"/>
    </source>
</evidence>
<dbReference type="InterPro" id="IPR006264">
    <property type="entry name" value="EPSP_synthase"/>
</dbReference>
<keyword evidence="11" id="KW-1185">Reference proteome</keyword>
<feature type="binding site" evidence="7">
    <location>
        <position position="207"/>
    </location>
    <ligand>
        <name>3-phosphoshikimate</name>
        <dbReference type="ChEBI" id="CHEBI:145989"/>
    </ligand>
</feature>
<dbReference type="GO" id="GO:0009073">
    <property type="term" value="P:aromatic amino acid family biosynthetic process"/>
    <property type="evidence" value="ECO:0007669"/>
    <property type="project" value="UniProtKB-KW"/>
</dbReference>
<comment type="catalytic activity">
    <reaction evidence="6">
        <text>3-phosphoshikimate + phosphoenolpyruvate = 5-O-(1-carboxyvinyl)-3-phosphoshikimate + phosphate</text>
        <dbReference type="Rhea" id="RHEA:21256"/>
        <dbReference type="ChEBI" id="CHEBI:43474"/>
        <dbReference type="ChEBI" id="CHEBI:57701"/>
        <dbReference type="ChEBI" id="CHEBI:58702"/>
        <dbReference type="ChEBI" id="CHEBI:145989"/>
        <dbReference type="EC" id="2.5.1.19"/>
    </reaction>
    <physiologicalReaction direction="left-to-right" evidence="6">
        <dbReference type="Rhea" id="RHEA:21257"/>
    </physiologicalReaction>
</comment>
<dbReference type="PROSITE" id="PS00885">
    <property type="entry name" value="EPSP_SYNTHASE_2"/>
    <property type="match status" value="1"/>
</dbReference>
<dbReference type="RefSeq" id="WP_166855281.1">
    <property type="nucleotide sequence ID" value="NZ_CP063989.1"/>
</dbReference>
<dbReference type="SUPFAM" id="SSF55205">
    <property type="entry name" value="EPT/RTPC-like"/>
    <property type="match status" value="1"/>
</dbReference>
<evidence type="ECO:0000256" key="2">
    <source>
        <dbReference type="ARBA" id="ARBA00009948"/>
    </source>
</evidence>
<accession>A0A7T0PWX0</accession>
<comment type="caution">
    <text evidence="7">Lacks conserved residue(s) required for the propagation of feature annotation.</text>
</comment>
<keyword evidence="7" id="KW-0963">Cytoplasm</keyword>
<evidence type="ECO:0000256" key="4">
    <source>
        <dbReference type="ARBA" id="ARBA00022679"/>
    </source>
</evidence>
<comment type="subunit">
    <text evidence="7">Monomer.</text>
</comment>
<dbReference type="Pfam" id="PF00275">
    <property type="entry name" value="EPSP_synthase"/>
    <property type="match status" value="1"/>
</dbReference>